<accession>A0AAD9X5W1</accession>
<dbReference type="Pfam" id="PF12776">
    <property type="entry name" value="Myb_DNA-bind_3"/>
    <property type="match status" value="1"/>
</dbReference>
<proteinExistence type="predicted"/>
<feature type="non-terminal residue" evidence="3">
    <location>
        <position position="1"/>
    </location>
</feature>
<evidence type="ECO:0000259" key="2">
    <source>
        <dbReference type="Pfam" id="PF26138"/>
    </source>
</evidence>
<keyword evidence="4" id="KW-1185">Reference proteome</keyword>
<dbReference type="EMBL" id="JANJYI010000004">
    <property type="protein sequence ID" value="KAK2653345.1"/>
    <property type="molecule type" value="Genomic_DNA"/>
</dbReference>
<evidence type="ECO:0008006" key="5">
    <source>
        <dbReference type="Google" id="ProtNLM"/>
    </source>
</evidence>
<name>A0AAD9X5W1_9ROSI</name>
<dbReference type="InterPro" id="IPR058353">
    <property type="entry name" value="DUF8040"/>
</dbReference>
<gene>
    <name evidence="3" type="ORF">Ddye_013201</name>
</gene>
<evidence type="ECO:0000313" key="4">
    <source>
        <dbReference type="Proteomes" id="UP001280121"/>
    </source>
</evidence>
<dbReference type="InterPro" id="IPR045249">
    <property type="entry name" value="HARBI1-like"/>
</dbReference>
<dbReference type="Proteomes" id="UP001280121">
    <property type="component" value="Unassembled WGS sequence"/>
</dbReference>
<reference evidence="3" key="1">
    <citation type="journal article" date="2023" name="Plant J.">
        <title>Genome sequences and population genomics provide insights into the demographic history, inbreeding, and mutation load of two 'living fossil' tree species of Dipteronia.</title>
        <authorList>
            <person name="Feng Y."/>
            <person name="Comes H.P."/>
            <person name="Chen J."/>
            <person name="Zhu S."/>
            <person name="Lu R."/>
            <person name="Zhang X."/>
            <person name="Li P."/>
            <person name="Qiu J."/>
            <person name="Olsen K.M."/>
            <person name="Qiu Y."/>
        </authorList>
    </citation>
    <scope>NUCLEOTIDE SEQUENCE</scope>
    <source>
        <strain evidence="3">KIB01</strain>
    </source>
</reference>
<evidence type="ECO:0000259" key="1">
    <source>
        <dbReference type="Pfam" id="PF12776"/>
    </source>
</evidence>
<feature type="domain" description="DUF8040" evidence="2">
    <location>
        <begin position="143"/>
        <end position="180"/>
    </location>
</feature>
<organism evidence="3 4">
    <name type="scientific">Dipteronia dyeriana</name>
    <dbReference type="NCBI Taxonomy" id="168575"/>
    <lineage>
        <taxon>Eukaryota</taxon>
        <taxon>Viridiplantae</taxon>
        <taxon>Streptophyta</taxon>
        <taxon>Embryophyta</taxon>
        <taxon>Tracheophyta</taxon>
        <taxon>Spermatophyta</taxon>
        <taxon>Magnoliopsida</taxon>
        <taxon>eudicotyledons</taxon>
        <taxon>Gunneridae</taxon>
        <taxon>Pentapetalae</taxon>
        <taxon>rosids</taxon>
        <taxon>malvids</taxon>
        <taxon>Sapindales</taxon>
        <taxon>Sapindaceae</taxon>
        <taxon>Hippocastanoideae</taxon>
        <taxon>Acereae</taxon>
        <taxon>Dipteronia</taxon>
    </lineage>
</organism>
<dbReference type="PANTHER" id="PTHR22930:SF221">
    <property type="entry name" value="NUCLEASE HARBI1"/>
    <property type="match status" value="1"/>
</dbReference>
<sequence>MKFVVVVFSVTLPLQFLPIDQRWSKVIAQGLILLWDNLVKNFNKTTGKEYNKVQLKSRWDALKSDWKLWRDLAGKEIDLGWNAKLKTIDVSEEWWHRKLQVHHNATKIRKEGIDPTMMEKIDRMFMNTITTGTMLRLPHPGFSLHILGHGVGNRLEQERFQHYGKTVSRYFGQVFDVVCRMAMDIIKPQDSNFRDIPEEILTESTYMPHFKDFIGVIDGTHILVSISPEDQIPYIGRKGIPTQNIMVCIFKIQLIFAATGWEGTAHDSRIFQKTIRDPALNFPKPLEC</sequence>
<dbReference type="Pfam" id="PF26138">
    <property type="entry name" value="DUF8040"/>
    <property type="match status" value="1"/>
</dbReference>
<dbReference type="AlphaFoldDB" id="A0AAD9X5W1"/>
<dbReference type="InterPro" id="IPR024752">
    <property type="entry name" value="Myb/SANT-like_dom"/>
</dbReference>
<feature type="domain" description="Myb/SANT-like" evidence="1">
    <location>
        <begin position="35"/>
        <end position="97"/>
    </location>
</feature>
<evidence type="ECO:0000313" key="3">
    <source>
        <dbReference type="EMBL" id="KAK2653345.1"/>
    </source>
</evidence>
<dbReference type="PANTHER" id="PTHR22930">
    <property type="match status" value="1"/>
</dbReference>
<comment type="caution">
    <text evidence="3">The sequence shown here is derived from an EMBL/GenBank/DDBJ whole genome shotgun (WGS) entry which is preliminary data.</text>
</comment>
<protein>
    <recommendedName>
        <fullName evidence="5">DDE Tnp4 domain-containing protein</fullName>
    </recommendedName>
</protein>